<sequence length="126" mass="13908">MGRIRPYEAEVCNKFNILLGLEGCSEGCIGKESQSSKCICGCRIMRSLFSKTEQSKGDGDSSCMVPKTKGASRHMHLILEKHLMEELRRLHLRKAKLGSEGLSTGQENAEVSTLGEYVPVLSFELS</sequence>
<comment type="caution">
    <text evidence="1">The sequence shown here is derived from an EMBL/GenBank/DDBJ whole genome shotgun (WGS) entry which is preliminary data.</text>
</comment>
<dbReference type="Proteomes" id="UP000287651">
    <property type="component" value="Unassembled WGS sequence"/>
</dbReference>
<proteinExistence type="predicted"/>
<accession>A0A426X7P4</accession>
<organism evidence="1 2">
    <name type="scientific">Ensete ventricosum</name>
    <name type="common">Abyssinian banana</name>
    <name type="synonym">Musa ensete</name>
    <dbReference type="NCBI Taxonomy" id="4639"/>
    <lineage>
        <taxon>Eukaryota</taxon>
        <taxon>Viridiplantae</taxon>
        <taxon>Streptophyta</taxon>
        <taxon>Embryophyta</taxon>
        <taxon>Tracheophyta</taxon>
        <taxon>Spermatophyta</taxon>
        <taxon>Magnoliopsida</taxon>
        <taxon>Liliopsida</taxon>
        <taxon>Zingiberales</taxon>
        <taxon>Musaceae</taxon>
        <taxon>Ensete</taxon>
    </lineage>
</organism>
<reference evidence="1 2" key="1">
    <citation type="journal article" date="2014" name="Agronomy (Basel)">
        <title>A Draft Genome Sequence for Ensete ventricosum, the Drought-Tolerant Tree Against Hunger.</title>
        <authorList>
            <person name="Harrison J."/>
            <person name="Moore K.A."/>
            <person name="Paszkiewicz K."/>
            <person name="Jones T."/>
            <person name="Grant M."/>
            <person name="Ambacheew D."/>
            <person name="Muzemil S."/>
            <person name="Studholme D.J."/>
        </authorList>
    </citation>
    <scope>NUCLEOTIDE SEQUENCE [LARGE SCALE GENOMIC DNA]</scope>
</reference>
<evidence type="ECO:0000313" key="2">
    <source>
        <dbReference type="Proteomes" id="UP000287651"/>
    </source>
</evidence>
<dbReference type="AlphaFoldDB" id="A0A426X7P4"/>
<protein>
    <submittedName>
        <fullName evidence="1">Uncharacterized protein</fullName>
    </submittedName>
</protein>
<dbReference type="EMBL" id="AMZH03024973">
    <property type="protein sequence ID" value="RRT35495.1"/>
    <property type="molecule type" value="Genomic_DNA"/>
</dbReference>
<gene>
    <name evidence="1" type="ORF">B296_00047906</name>
</gene>
<evidence type="ECO:0000313" key="1">
    <source>
        <dbReference type="EMBL" id="RRT35495.1"/>
    </source>
</evidence>
<name>A0A426X7P4_ENSVE</name>